<reference evidence="1" key="2">
    <citation type="journal article" date="2015" name="Data Brief">
        <title>Shoot transcriptome of the giant reed, Arundo donax.</title>
        <authorList>
            <person name="Barrero R.A."/>
            <person name="Guerrero F.D."/>
            <person name="Moolhuijzen P."/>
            <person name="Goolsby J.A."/>
            <person name="Tidwell J."/>
            <person name="Bellgard S.E."/>
            <person name="Bellgard M.I."/>
        </authorList>
    </citation>
    <scope>NUCLEOTIDE SEQUENCE</scope>
    <source>
        <tissue evidence="1">Shoot tissue taken approximately 20 cm above the soil surface</tissue>
    </source>
</reference>
<protein>
    <submittedName>
        <fullName evidence="1">Uncharacterized protein</fullName>
    </submittedName>
</protein>
<organism evidence="1">
    <name type="scientific">Arundo donax</name>
    <name type="common">Giant reed</name>
    <name type="synonym">Donax arundinaceus</name>
    <dbReference type="NCBI Taxonomy" id="35708"/>
    <lineage>
        <taxon>Eukaryota</taxon>
        <taxon>Viridiplantae</taxon>
        <taxon>Streptophyta</taxon>
        <taxon>Embryophyta</taxon>
        <taxon>Tracheophyta</taxon>
        <taxon>Spermatophyta</taxon>
        <taxon>Magnoliopsida</taxon>
        <taxon>Liliopsida</taxon>
        <taxon>Poales</taxon>
        <taxon>Poaceae</taxon>
        <taxon>PACMAD clade</taxon>
        <taxon>Arundinoideae</taxon>
        <taxon>Arundineae</taxon>
        <taxon>Arundo</taxon>
    </lineage>
</organism>
<accession>A0A0A8ZVT9</accession>
<evidence type="ECO:0000313" key="1">
    <source>
        <dbReference type="EMBL" id="JAD41833.1"/>
    </source>
</evidence>
<sequence length="100" mass="10715">MYLFFSSRYKTGNSLVILFKKRLYIHVVVDGKTKKGTGPKGGSASLTPLPSSCLALVAPLLATTLISIPCPTTARSRQLPHRTTHTPAITAGYLVSPAFL</sequence>
<dbReference type="AlphaFoldDB" id="A0A0A8ZVT9"/>
<dbReference type="EMBL" id="GBRH01256062">
    <property type="protein sequence ID" value="JAD41833.1"/>
    <property type="molecule type" value="Transcribed_RNA"/>
</dbReference>
<proteinExistence type="predicted"/>
<name>A0A0A8ZVT9_ARUDO</name>
<reference evidence="1" key="1">
    <citation type="submission" date="2014-09" db="EMBL/GenBank/DDBJ databases">
        <authorList>
            <person name="Magalhaes I.L.F."/>
            <person name="Oliveira U."/>
            <person name="Santos F.R."/>
            <person name="Vidigal T.H.D.A."/>
            <person name="Brescovit A.D."/>
            <person name="Santos A.J."/>
        </authorList>
    </citation>
    <scope>NUCLEOTIDE SEQUENCE</scope>
    <source>
        <tissue evidence="1">Shoot tissue taken approximately 20 cm above the soil surface</tissue>
    </source>
</reference>